<dbReference type="InterPro" id="IPR036443">
    <property type="entry name" value="Znf_RanBP2_sf"/>
</dbReference>
<feature type="region of interest" description="Disordered" evidence="5">
    <location>
        <begin position="435"/>
        <end position="513"/>
    </location>
</feature>
<feature type="region of interest" description="Disordered" evidence="5">
    <location>
        <begin position="950"/>
        <end position="982"/>
    </location>
</feature>
<evidence type="ECO:0000313" key="7">
    <source>
        <dbReference type="EMBL" id="KAJ4980161.1"/>
    </source>
</evidence>
<dbReference type="Gene3D" id="4.10.1060.10">
    <property type="entry name" value="Zinc finger, RanBP2-type"/>
    <property type="match status" value="2"/>
</dbReference>
<dbReference type="GO" id="GO:0003729">
    <property type="term" value="F:mRNA binding"/>
    <property type="evidence" value="ECO:0007669"/>
    <property type="project" value="TreeGrafter"/>
</dbReference>
<organism evidence="7 8">
    <name type="scientific">Protea cynaroides</name>
    <dbReference type="NCBI Taxonomy" id="273540"/>
    <lineage>
        <taxon>Eukaryota</taxon>
        <taxon>Viridiplantae</taxon>
        <taxon>Streptophyta</taxon>
        <taxon>Embryophyta</taxon>
        <taxon>Tracheophyta</taxon>
        <taxon>Spermatophyta</taxon>
        <taxon>Magnoliopsida</taxon>
        <taxon>Proteales</taxon>
        <taxon>Proteaceae</taxon>
        <taxon>Protea</taxon>
    </lineage>
</organism>
<feature type="compositionally biased region" description="Low complexity" evidence="5">
    <location>
        <begin position="865"/>
        <end position="875"/>
    </location>
</feature>
<dbReference type="SUPFAM" id="SSF90209">
    <property type="entry name" value="Ran binding protein zinc finger-like"/>
    <property type="match status" value="1"/>
</dbReference>
<evidence type="ECO:0000313" key="8">
    <source>
        <dbReference type="Proteomes" id="UP001141806"/>
    </source>
</evidence>
<feature type="compositionally biased region" description="Low complexity" evidence="5">
    <location>
        <begin position="559"/>
        <end position="573"/>
    </location>
</feature>
<dbReference type="Proteomes" id="UP001141806">
    <property type="component" value="Unassembled WGS sequence"/>
</dbReference>
<reference evidence="7" key="1">
    <citation type="journal article" date="2023" name="Plant J.">
        <title>The genome of the king protea, Protea cynaroides.</title>
        <authorList>
            <person name="Chang J."/>
            <person name="Duong T.A."/>
            <person name="Schoeman C."/>
            <person name="Ma X."/>
            <person name="Roodt D."/>
            <person name="Barker N."/>
            <person name="Li Z."/>
            <person name="Van de Peer Y."/>
            <person name="Mizrachi E."/>
        </authorList>
    </citation>
    <scope>NUCLEOTIDE SEQUENCE</scope>
    <source>
        <tissue evidence="7">Young leaves</tissue>
    </source>
</reference>
<comment type="caution">
    <text evidence="7">The sequence shown here is derived from an EMBL/GenBank/DDBJ whole genome shotgun (WGS) entry which is preliminary data.</text>
</comment>
<protein>
    <recommendedName>
        <fullName evidence="6">RanBP2-type domain-containing protein</fullName>
    </recommendedName>
</protein>
<feature type="compositionally biased region" description="Polar residues" evidence="5">
    <location>
        <begin position="574"/>
        <end position="584"/>
    </location>
</feature>
<dbReference type="InterPro" id="IPR001876">
    <property type="entry name" value="Znf_RanBP2"/>
</dbReference>
<dbReference type="PROSITE" id="PS50199">
    <property type="entry name" value="ZF_RANBP2_2"/>
    <property type="match status" value="2"/>
</dbReference>
<sequence>MGSASKLLMLLSTPVPLIYPRPSAFRLACYSRVFIGCLSSAAHRRRCCSDPRLRLGFPIKASEQIHTQTSSVREDYGGESSGFPPNYRVSHPWPEWSKLLENLRAGGFFDNQSYSSAALEGEFSLYENTPEEFICGAHACLSFARSRSDLLGSLSRKDIEVVVQNGLPFLFKNALGSVRRMKSFLVGGGNNGLEIERADMVDLMRFLLSYTCNPLVVSDRINLINKELVESSVRNLLSELADASRTEQGLDLSGSMSNQSTDGYGQTPRPVGPNIEMKRGDWICLKCSFMNFARNMKCLECNEPRLKRQMTGGEWECPQCDFLNYGRNLVCLRCDCKRPGEAPYGDTTPRSVLSYSNGSSLNKADVESRLGENDEKAERWFSKFSQLDKASDLNRAAADEDFPEIMPLRKGVNRFVVSMRKTPLERGLVNAQYQTNLGNDGIPDKNDLHAGDADEVNQSKTRETSISQSLDRILGRSSSLSEPGSSRTIVGEITGTESSSSSSSASPQYGCSERNNSSYVPFVPLPEDMFTKPQKLETGGEEVAGNHGSLAASTNNPAGSLSGSDESGKSSYSLQLSGNPQQQIEGKEYKDQTEKSERWSKKVAELHDVPDLSSAISDEDFPEIMPMRKGENRFVVSKKKDRSLTSPLYKRRRAMEQSSNTNFVPFVPFPPDYFAKKDKQPEKEPSTAITGNGTYSIAGAAEGIPNVQEKSSTGIVADHAASSTSLQWLENQHTSSESWNTTKASFAESNTGAVYGVPSRASSAQRPENLQNTSGEGWNSGSPRRGSAAGAGYGASTGGSPAPRLNNLQTNSDQSWNSGSSWKESMGSPTMGSSTPRSDNLRASSKESWNSGSSWKGSTGNAIGSSSQQSQNLQNGRENWNRGFSGESLEGSAVKEPDPLDMSQEAKEQRWFKRVAQIKDISELSNNPDEDFPEIMPMRKGVNRFVVSKRKTPLERRLTSPQYRRNLPIVSSDPVKKENDSS</sequence>
<feature type="compositionally biased region" description="Basic and acidic residues" evidence="5">
    <location>
        <begin position="893"/>
        <end position="907"/>
    </location>
</feature>
<keyword evidence="8" id="KW-1185">Reference proteome</keyword>
<dbReference type="PROSITE" id="PS01358">
    <property type="entry name" value="ZF_RANBP2_1"/>
    <property type="match status" value="2"/>
</dbReference>
<feature type="compositionally biased region" description="Polar residues" evidence="5">
    <location>
        <begin position="254"/>
        <end position="264"/>
    </location>
</feature>
<feature type="domain" description="RanBP2-type" evidence="6">
    <location>
        <begin position="311"/>
        <end position="340"/>
    </location>
</feature>
<feature type="compositionally biased region" description="Basic and acidic residues" evidence="5">
    <location>
        <begin position="442"/>
        <end position="452"/>
    </location>
</feature>
<gene>
    <name evidence="7" type="ORF">NE237_010941</name>
</gene>
<evidence type="ECO:0000256" key="1">
    <source>
        <dbReference type="ARBA" id="ARBA00022723"/>
    </source>
</evidence>
<feature type="compositionally biased region" description="Low complexity" evidence="5">
    <location>
        <begin position="475"/>
        <end position="487"/>
    </location>
</feature>
<dbReference type="GO" id="GO:0005737">
    <property type="term" value="C:cytoplasm"/>
    <property type="evidence" value="ECO:0007669"/>
    <property type="project" value="TreeGrafter"/>
</dbReference>
<feature type="compositionally biased region" description="Polar residues" evidence="5">
    <location>
        <begin position="760"/>
        <end position="779"/>
    </location>
</feature>
<dbReference type="PANTHER" id="PTHR23111:SF30">
    <property type="entry name" value="ZINC FINGER PROTEIN VAR3, CHLOROPLASTIC"/>
    <property type="match status" value="1"/>
</dbReference>
<feature type="compositionally biased region" description="Low complexity" evidence="5">
    <location>
        <begin position="846"/>
        <end position="858"/>
    </location>
</feature>
<evidence type="ECO:0000256" key="3">
    <source>
        <dbReference type="ARBA" id="ARBA00022833"/>
    </source>
</evidence>
<dbReference type="GO" id="GO:0008270">
    <property type="term" value="F:zinc ion binding"/>
    <property type="evidence" value="ECO:0007669"/>
    <property type="project" value="UniProtKB-KW"/>
</dbReference>
<keyword evidence="3" id="KW-0862">Zinc</keyword>
<evidence type="ECO:0000256" key="5">
    <source>
        <dbReference type="SAM" id="MobiDB-lite"/>
    </source>
</evidence>
<feature type="region of interest" description="Disordered" evidence="5">
    <location>
        <begin position="537"/>
        <end position="598"/>
    </location>
</feature>
<keyword evidence="1" id="KW-0479">Metal-binding</keyword>
<feature type="compositionally biased region" description="Basic and acidic residues" evidence="5">
    <location>
        <begin position="585"/>
        <end position="598"/>
    </location>
</feature>
<feature type="compositionally biased region" description="Polar residues" evidence="5">
    <location>
        <begin position="456"/>
        <end position="470"/>
    </location>
</feature>
<feature type="compositionally biased region" description="Polar residues" evidence="5">
    <location>
        <begin position="806"/>
        <end position="843"/>
    </location>
</feature>
<dbReference type="SMART" id="SM00547">
    <property type="entry name" value="ZnF_RBZ"/>
    <property type="match status" value="2"/>
</dbReference>
<dbReference type="OrthoDB" id="448399at2759"/>
<keyword evidence="2 4" id="KW-0863">Zinc-finger</keyword>
<evidence type="ECO:0000259" key="6">
    <source>
        <dbReference type="PROSITE" id="PS50199"/>
    </source>
</evidence>
<evidence type="ECO:0000256" key="4">
    <source>
        <dbReference type="PROSITE-ProRule" id="PRU00322"/>
    </source>
</evidence>
<evidence type="ECO:0000256" key="2">
    <source>
        <dbReference type="ARBA" id="ARBA00022771"/>
    </source>
</evidence>
<proteinExistence type="predicted"/>
<dbReference type="AlphaFoldDB" id="A0A9Q0L180"/>
<feature type="region of interest" description="Disordered" evidence="5">
    <location>
        <begin position="248"/>
        <end position="271"/>
    </location>
</feature>
<feature type="compositionally biased region" description="Basic and acidic residues" evidence="5">
    <location>
        <begin position="674"/>
        <end position="685"/>
    </location>
</feature>
<dbReference type="EMBL" id="JAMYWD010000002">
    <property type="protein sequence ID" value="KAJ4980161.1"/>
    <property type="molecule type" value="Genomic_DNA"/>
</dbReference>
<feature type="region of interest" description="Disordered" evidence="5">
    <location>
        <begin position="674"/>
        <end position="694"/>
    </location>
</feature>
<dbReference type="Pfam" id="PF00641">
    <property type="entry name" value="Zn_ribbon_RanBP"/>
    <property type="match status" value="2"/>
</dbReference>
<accession>A0A9Q0L180</accession>
<dbReference type="PANTHER" id="PTHR23111">
    <property type="entry name" value="ZINC FINGER PROTEIN"/>
    <property type="match status" value="1"/>
</dbReference>
<feature type="domain" description="RanBP2-type" evidence="6">
    <location>
        <begin position="278"/>
        <end position="307"/>
    </location>
</feature>
<feature type="region of interest" description="Disordered" evidence="5">
    <location>
        <begin position="754"/>
        <end position="907"/>
    </location>
</feature>
<name>A0A9Q0L180_9MAGN</name>